<evidence type="ECO:0000256" key="3">
    <source>
        <dbReference type="RuleBase" id="RU003616"/>
    </source>
</evidence>
<dbReference type="PANTHER" id="PTHR47062:SF1">
    <property type="entry name" value="SMALL HEAT SHOCK PROTEIN IBPA"/>
    <property type="match status" value="1"/>
</dbReference>
<proteinExistence type="inferred from homology"/>
<dbReference type="Pfam" id="PF00011">
    <property type="entry name" value="HSP20"/>
    <property type="match status" value="1"/>
</dbReference>
<reference evidence="5 6" key="1">
    <citation type="submission" date="2020-01" db="EMBL/GenBank/DDBJ databases">
        <title>Genome sequencing of strain KACC 21507.</title>
        <authorList>
            <person name="Heo J."/>
            <person name="Kim S.-J."/>
            <person name="Kim J.-S."/>
            <person name="Hong S.-B."/>
            <person name="Kwon S.-W."/>
        </authorList>
    </citation>
    <scope>NUCLEOTIDE SEQUENCE [LARGE SCALE GENOMIC DNA]</scope>
    <source>
        <strain evidence="5 6">KACC 21507</strain>
    </source>
</reference>
<comment type="similarity">
    <text evidence="2 3">Belongs to the small heat shock protein (HSP20) family.</text>
</comment>
<sequence length="165" mass="18638">MDYDFAPLFRSAIGFDRMIRLAGNAANAQSPSSYPPYNIEKTNETDYALTMAIAGFSSDDLDITLEDNNLVIRGNIPENNKQHNWLYRGIATRAFERRFTLADHTEVEEACLENGLLTIKLRRLLPEATKPRRIPILNVATGHYNRDLTDEQNSQLAHNSTIQAA</sequence>
<dbReference type="KEGG" id="bomb:GT348_03970"/>
<dbReference type="PROSITE" id="PS01031">
    <property type="entry name" value="SHSP"/>
    <property type="match status" value="1"/>
</dbReference>
<evidence type="ECO:0000313" key="6">
    <source>
        <dbReference type="Proteomes" id="UP000463975"/>
    </source>
</evidence>
<dbReference type="AlphaFoldDB" id="A0A6P1NGB8"/>
<protein>
    <submittedName>
        <fullName evidence="5">Hsp20 family protein</fullName>
    </submittedName>
</protein>
<name>A0A6P1NGB8_9PROT</name>
<dbReference type="InterPro" id="IPR002068">
    <property type="entry name" value="A-crystallin/Hsp20_dom"/>
</dbReference>
<evidence type="ECO:0000256" key="2">
    <source>
        <dbReference type="PROSITE-ProRule" id="PRU00285"/>
    </source>
</evidence>
<dbReference type="Gene3D" id="2.60.40.790">
    <property type="match status" value="1"/>
</dbReference>
<dbReference type="InterPro" id="IPR008978">
    <property type="entry name" value="HSP20-like_chaperone"/>
</dbReference>
<organism evidence="5 6">
    <name type="scientific">Aristophania vespae</name>
    <dbReference type="NCBI Taxonomy" id="2697033"/>
    <lineage>
        <taxon>Bacteria</taxon>
        <taxon>Pseudomonadati</taxon>
        <taxon>Pseudomonadota</taxon>
        <taxon>Alphaproteobacteria</taxon>
        <taxon>Acetobacterales</taxon>
        <taxon>Acetobacteraceae</taxon>
        <taxon>Aristophania</taxon>
    </lineage>
</organism>
<feature type="domain" description="SHSP" evidence="4">
    <location>
        <begin position="28"/>
        <end position="140"/>
    </location>
</feature>
<keyword evidence="6" id="KW-1185">Reference proteome</keyword>
<evidence type="ECO:0000313" key="5">
    <source>
        <dbReference type="EMBL" id="QHI95534.1"/>
    </source>
</evidence>
<dbReference type="EMBL" id="CP047652">
    <property type="protein sequence ID" value="QHI95534.1"/>
    <property type="molecule type" value="Genomic_DNA"/>
</dbReference>
<dbReference type="InterPro" id="IPR037913">
    <property type="entry name" value="ACD_IbpA/B"/>
</dbReference>
<dbReference type="Proteomes" id="UP000463975">
    <property type="component" value="Chromosome"/>
</dbReference>
<dbReference type="SUPFAM" id="SSF49764">
    <property type="entry name" value="HSP20-like chaperones"/>
    <property type="match status" value="1"/>
</dbReference>
<gene>
    <name evidence="5" type="ORF">GT348_03970</name>
</gene>
<dbReference type="CDD" id="cd06470">
    <property type="entry name" value="ACD_IbpA-B_like"/>
    <property type="match status" value="1"/>
</dbReference>
<evidence type="ECO:0000256" key="1">
    <source>
        <dbReference type="ARBA" id="ARBA00023016"/>
    </source>
</evidence>
<dbReference type="RefSeq" id="WP_160618611.1">
    <property type="nucleotide sequence ID" value="NZ_CP047652.1"/>
</dbReference>
<accession>A0A6P1NGB8</accession>
<dbReference type="PANTHER" id="PTHR47062">
    <property type="match status" value="1"/>
</dbReference>
<keyword evidence="1" id="KW-0346">Stress response</keyword>
<evidence type="ECO:0000259" key="4">
    <source>
        <dbReference type="PROSITE" id="PS01031"/>
    </source>
</evidence>